<dbReference type="InterPro" id="IPR022385">
    <property type="entry name" value="Rhs_assc_core"/>
</dbReference>
<feature type="compositionally biased region" description="Low complexity" evidence="1">
    <location>
        <begin position="1118"/>
        <end position="1128"/>
    </location>
</feature>
<dbReference type="InterPro" id="IPR035992">
    <property type="entry name" value="Ricin_B-like_lectins"/>
</dbReference>
<dbReference type="NCBIfam" id="TIGR03696">
    <property type="entry name" value="Rhs_assc_core"/>
    <property type="match status" value="1"/>
</dbReference>
<feature type="compositionally biased region" description="Polar residues" evidence="1">
    <location>
        <begin position="245"/>
        <end position="258"/>
    </location>
</feature>
<dbReference type="PROSITE" id="PS50231">
    <property type="entry name" value="RICIN_B_LECTIN"/>
    <property type="match status" value="1"/>
</dbReference>
<dbReference type="InterPro" id="IPR000772">
    <property type="entry name" value="Ricin_B_lectin"/>
</dbReference>
<evidence type="ECO:0000256" key="1">
    <source>
        <dbReference type="SAM" id="MobiDB-lite"/>
    </source>
</evidence>
<dbReference type="PANTHER" id="PTHR32305:SF17">
    <property type="entry name" value="TRNA NUCLEASE WAPA"/>
    <property type="match status" value="1"/>
</dbReference>
<dbReference type="Proteomes" id="UP001240984">
    <property type="component" value="Unassembled WGS sequence"/>
</dbReference>
<comment type="caution">
    <text evidence="3">The sequence shown here is derived from an EMBL/GenBank/DDBJ whole genome shotgun (WGS) entry which is preliminary data.</text>
</comment>
<dbReference type="Gene3D" id="2.180.10.10">
    <property type="entry name" value="RHS repeat-associated core"/>
    <property type="match status" value="2"/>
</dbReference>
<feature type="compositionally biased region" description="Gly residues" evidence="1">
    <location>
        <begin position="1147"/>
        <end position="1156"/>
    </location>
</feature>
<dbReference type="SMART" id="SM00458">
    <property type="entry name" value="RICIN"/>
    <property type="match status" value="1"/>
</dbReference>
<sequence>MEAWSPGRAPTATTLPDFKAVYTTPAGSPPYVTTYTRGHENKTQVSVTLYDGLGRERQSQEEAVGGGRLITDTLYNSSGEVWPWSPRPCSPACATSRIGWSTTPRGRAPRPGRGAGPGKPEGSLFTPLADTAIPNMTRYTYDGMGRVLQELPVLNGAAKPERATRYEYGLDHSTVINPAGSSSYRIWSDANGRTTRIDTFTDAARTTFTSMRYEFDTRGQMVKALHSEDPTRPWSWGFDQRGRMVTSSDPDAGTSTTTYDHRDRPVTTTNARGVTTWTGYDELSRPVAQRLGSATGALLSGYTYDSAPGGVGLPASVTRYTNGEAYTQTVGGYTNDYQPTSTTLTLPQSVADTWGFKTSYTYSYTYTDTGLPESSVLPAVGSLPSEKLLVRYSNDGLPLSVSGQDWYGTETVYSPYGQVVRSTLGSQPYRVWALADYDEASGELKQSQVYREQTGNKLLVSGNLVSQRSYAYDAAGNITDIREHSLGIDERQCFTYDARGQLTSAWTAKSDVTCAPGPVSSDGTVLAVAGTDKTGYWQEYSYDLLGNRTTLVEKDLTGDTAKDATTTYSYGAADGSQPRTLTKVGKKYTTPAGAQVSAEATRLYELTGETKSVTSIQNGDKQELSWTYDGQIESITGQGGTGKTEYVGLAGKCLDLKSGVPAAGVPLHSTACNGTLAQKFSFNPAPGQSNPNLGTLSILQDWCVVPAGTTAGSALQVQKCDGTAAQQVARNASGQLIHQPSGLCIAVQNTSGANGTPIVLATCGTGGEQKWEPQNQTRHIYGPGGSRLITVQGRQATLMLGETTLTVQTGGVQVSVQRNYAAPGGGVMRYTNASGSGMVAVASDPQGTPSAEVALADGMETRIRKQDPFGNQRGVATLGSKMETKAGYLGATPDDASGYVPLGARLYDPVVGRFLSADPLLDLADPVQNNGYSYAHNNPMTLSDPSGLSVALSASEMDAAYKGAGLSTAQVAQAQAAMNSSLVSVILGAAWNILAEFLGINDAINCFGGDMWACGSLIIGAVPWGKIAKIPKIAKAIDLTISAIKAWQTARKIAERVMAAAKAAEAAFIAAKKLAAEKAKKAAQAAAKKAADLAKTASAKAADMTKKTGNPAQKGSQAKANPSGSSAAGNGGGGKAPASKGDNASGSGRGDGGSSSGGSCPTDRNSFVPGTPVLMADGTTKPIEDVKTGDTVKATEAETGETETKTVTATIAGHGAKPLVKVVIDTDGEHGTGTAVLTATDGHPFWVPELGQWLNATDLQSGQWLQTSAGTWIQIAAVDRWTALSATVHNLTVSDIHTYYVLAGKTPVLVHNCGGDRAGATAEWVPEAGDLRATPPRRGMSPDAYRYQSGAAGARSDLQTGRSLAPMLRMPGVDGVDVTAKFDGAFGDEIIDRKLSLPDFADKKDHAQRQAGTAAYHGLTAVYEFPTQKAADDARKLLDGWGVTTIITRQAN</sequence>
<dbReference type="Gene3D" id="2.170.16.10">
    <property type="entry name" value="Hedgehog/Intein (Hint) domain"/>
    <property type="match status" value="1"/>
</dbReference>
<keyword evidence="4" id="KW-1185">Reference proteome</keyword>
<dbReference type="CDD" id="cd00081">
    <property type="entry name" value="Hint"/>
    <property type="match status" value="1"/>
</dbReference>
<dbReference type="EMBL" id="JAUSRA010000001">
    <property type="protein sequence ID" value="MDP9799485.1"/>
    <property type="molecule type" value="Genomic_DNA"/>
</dbReference>
<dbReference type="NCBIfam" id="TIGR01643">
    <property type="entry name" value="YD_repeat_2x"/>
    <property type="match status" value="1"/>
</dbReference>
<evidence type="ECO:0000259" key="2">
    <source>
        <dbReference type="SMART" id="SM00458"/>
    </source>
</evidence>
<protein>
    <submittedName>
        <fullName evidence="3">RHS repeat-associated protein</fullName>
    </submittedName>
</protein>
<dbReference type="SUPFAM" id="SSF50370">
    <property type="entry name" value="Ricin B-like lectins"/>
    <property type="match status" value="1"/>
</dbReference>
<proteinExistence type="predicted"/>
<name>A0ABT9N7I7_9ACTN</name>
<dbReference type="PROSITE" id="PS50818">
    <property type="entry name" value="INTEIN_C_TER"/>
    <property type="match status" value="1"/>
</dbReference>
<dbReference type="Pfam" id="PF07591">
    <property type="entry name" value="PT-HINT"/>
    <property type="match status" value="1"/>
</dbReference>
<feature type="region of interest" description="Disordered" evidence="1">
    <location>
        <begin position="236"/>
        <end position="266"/>
    </location>
</feature>
<dbReference type="SUPFAM" id="SSF51294">
    <property type="entry name" value="Hedgehog/intein (Hint) domain"/>
    <property type="match status" value="1"/>
</dbReference>
<evidence type="ECO:0000313" key="4">
    <source>
        <dbReference type="Proteomes" id="UP001240984"/>
    </source>
</evidence>
<dbReference type="PANTHER" id="PTHR32305">
    <property type="match status" value="1"/>
</dbReference>
<evidence type="ECO:0000313" key="3">
    <source>
        <dbReference type="EMBL" id="MDP9799485.1"/>
    </source>
</evidence>
<feature type="region of interest" description="Disordered" evidence="1">
    <location>
        <begin position="1102"/>
        <end position="1185"/>
    </location>
</feature>
<dbReference type="InterPro" id="IPR030934">
    <property type="entry name" value="Intein_C"/>
</dbReference>
<organism evidence="3 4">
    <name type="scientific">Catenuloplanes nepalensis</name>
    <dbReference type="NCBI Taxonomy" id="587533"/>
    <lineage>
        <taxon>Bacteria</taxon>
        <taxon>Bacillati</taxon>
        <taxon>Actinomycetota</taxon>
        <taxon>Actinomycetes</taxon>
        <taxon>Micromonosporales</taxon>
        <taxon>Micromonosporaceae</taxon>
        <taxon>Catenuloplanes</taxon>
    </lineage>
</organism>
<gene>
    <name evidence="3" type="ORF">J2S43_007997</name>
</gene>
<accession>A0ABT9N7I7</accession>
<feature type="domain" description="Ricin B lectin" evidence="2">
    <location>
        <begin position="640"/>
        <end position="774"/>
    </location>
</feature>
<feature type="region of interest" description="Disordered" evidence="1">
    <location>
        <begin position="96"/>
        <end position="125"/>
    </location>
</feature>
<dbReference type="InterPro" id="IPR006530">
    <property type="entry name" value="YD"/>
</dbReference>
<dbReference type="InterPro" id="IPR036844">
    <property type="entry name" value="Hint_dom_sf"/>
</dbReference>
<reference evidence="3 4" key="1">
    <citation type="submission" date="2023-07" db="EMBL/GenBank/DDBJ databases">
        <title>Sequencing the genomes of 1000 actinobacteria strains.</title>
        <authorList>
            <person name="Klenk H.-P."/>
        </authorList>
    </citation>
    <scope>NUCLEOTIDE SEQUENCE [LARGE SCALE GENOMIC DNA]</scope>
    <source>
        <strain evidence="3 4">DSM 44710</strain>
    </source>
</reference>
<dbReference type="Pfam" id="PF00652">
    <property type="entry name" value="Ricin_B_lectin"/>
    <property type="match status" value="1"/>
</dbReference>
<dbReference type="InterPro" id="IPR050708">
    <property type="entry name" value="T6SS_VgrG/RHS"/>
</dbReference>